<dbReference type="CDD" id="cd16377">
    <property type="entry name" value="23S_rRNA_IVP_like"/>
    <property type="match status" value="1"/>
</dbReference>
<proteinExistence type="predicted"/>
<dbReference type="Pfam" id="PF05635">
    <property type="entry name" value="23S_rRNA_IVP"/>
    <property type="match status" value="1"/>
</dbReference>
<gene>
    <name evidence="1" type="ORF">A2482_00225</name>
</gene>
<dbReference type="SUPFAM" id="SSF158446">
    <property type="entry name" value="IVS-encoded protein-like"/>
    <property type="match status" value="1"/>
</dbReference>
<organism evidence="1 2">
    <name type="scientific">Candidatus Falkowbacteria bacterium RIFOXYC2_FULL_48_21</name>
    <dbReference type="NCBI Taxonomy" id="1798005"/>
    <lineage>
        <taxon>Bacteria</taxon>
        <taxon>Candidatus Falkowiibacteriota</taxon>
    </lineage>
</organism>
<dbReference type="PANTHER" id="PTHR38471">
    <property type="entry name" value="FOUR HELIX BUNDLE PROTEIN"/>
    <property type="match status" value="1"/>
</dbReference>
<sequence>MEHIIENQTGSYKELIVWQRAMELVVAVYAVTELYPRFELYGLTAHTRKSAISIPSNIAEGKRRSTLKDYRQFLVRAFASGAELETQIEIAKRLPFGKTLDFSKVDQLLEEVMKMLNRMTDRKQTPK</sequence>
<evidence type="ECO:0008006" key="3">
    <source>
        <dbReference type="Google" id="ProtNLM"/>
    </source>
</evidence>
<dbReference type="InterPro" id="IPR036583">
    <property type="entry name" value="23S_rRNA_IVS_sf"/>
</dbReference>
<dbReference type="Proteomes" id="UP000178656">
    <property type="component" value="Unassembled WGS sequence"/>
</dbReference>
<dbReference type="AlphaFoldDB" id="A0A1F5TCZ9"/>
<accession>A0A1F5TCZ9</accession>
<protein>
    <recommendedName>
        <fullName evidence="3">Four helix bundle protein</fullName>
    </recommendedName>
</protein>
<dbReference type="EMBL" id="MFGM01000029">
    <property type="protein sequence ID" value="OGF36789.1"/>
    <property type="molecule type" value="Genomic_DNA"/>
</dbReference>
<evidence type="ECO:0000313" key="2">
    <source>
        <dbReference type="Proteomes" id="UP000178656"/>
    </source>
</evidence>
<evidence type="ECO:0000313" key="1">
    <source>
        <dbReference type="EMBL" id="OGF36789.1"/>
    </source>
</evidence>
<dbReference type="Gene3D" id="1.20.1440.60">
    <property type="entry name" value="23S rRNA-intervening sequence"/>
    <property type="match status" value="1"/>
</dbReference>
<dbReference type="PANTHER" id="PTHR38471:SF2">
    <property type="entry name" value="FOUR HELIX BUNDLE PROTEIN"/>
    <property type="match status" value="1"/>
</dbReference>
<dbReference type="NCBIfam" id="TIGR02436">
    <property type="entry name" value="four helix bundle protein"/>
    <property type="match status" value="1"/>
</dbReference>
<reference evidence="1 2" key="1">
    <citation type="journal article" date="2016" name="Nat. Commun.">
        <title>Thousands of microbial genomes shed light on interconnected biogeochemical processes in an aquifer system.</title>
        <authorList>
            <person name="Anantharaman K."/>
            <person name="Brown C.T."/>
            <person name="Hug L.A."/>
            <person name="Sharon I."/>
            <person name="Castelle C.J."/>
            <person name="Probst A.J."/>
            <person name="Thomas B.C."/>
            <person name="Singh A."/>
            <person name="Wilkins M.J."/>
            <person name="Karaoz U."/>
            <person name="Brodie E.L."/>
            <person name="Williams K.H."/>
            <person name="Hubbard S.S."/>
            <person name="Banfield J.F."/>
        </authorList>
    </citation>
    <scope>NUCLEOTIDE SEQUENCE [LARGE SCALE GENOMIC DNA]</scope>
</reference>
<dbReference type="InterPro" id="IPR012657">
    <property type="entry name" value="23S_rRNA-intervening_sequence"/>
</dbReference>
<comment type="caution">
    <text evidence="1">The sequence shown here is derived from an EMBL/GenBank/DDBJ whole genome shotgun (WGS) entry which is preliminary data.</text>
</comment>
<name>A0A1F5TCZ9_9BACT</name>